<evidence type="ECO:0000313" key="2">
    <source>
        <dbReference type="EMBL" id="QZT34675.1"/>
    </source>
</evidence>
<protein>
    <submittedName>
        <fullName evidence="2">YfhH family protein</fullName>
    </submittedName>
</protein>
<dbReference type="eggNOG" id="ENOG5032PGC">
    <property type="taxonomic scope" value="Bacteria"/>
</dbReference>
<accession>F5L5D8</accession>
<organism evidence="1 3">
    <name type="scientific">Caldalkalibacillus thermarum (strain TA2.A1)</name>
    <dbReference type="NCBI Taxonomy" id="986075"/>
    <lineage>
        <taxon>Bacteria</taxon>
        <taxon>Bacillati</taxon>
        <taxon>Bacillota</taxon>
        <taxon>Bacilli</taxon>
        <taxon>Bacillales</taxon>
        <taxon>Bacillaceae</taxon>
        <taxon>Caldalkalibacillus</taxon>
    </lineage>
</organism>
<evidence type="ECO:0000313" key="1">
    <source>
        <dbReference type="EMBL" id="EGL83437.1"/>
    </source>
</evidence>
<dbReference type="InterPro" id="IPR014938">
    <property type="entry name" value="YfhH-like"/>
</dbReference>
<evidence type="ECO:0000313" key="4">
    <source>
        <dbReference type="Proteomes" id="UP000825179"/>
    </source>
</evidence>
<sequence length="103" mass="11884">MTRMSDMSREELEREMQRLLAEARKKEQAGFISEANVLEQKFYMAKSYLMDPAEIKLGGKYRVAGEEGIFTVEYLNGVFAWGKLDTSPEKRGFPIGRLKEIKN</sequence>
<dbReference type="OrthoDB" id="2353288at2"/>
<proteinExistence type="predicted"/>
<dbReference type="InterPro" id="IPR036289">
    <property type="entry name" value="YfhH"/>
</dbReference>
<dbReference type="Gene3D" id="2.30.30.340">
    <property type="entry name" value="Hypothetical protein YfhH like domains"/>
    <property type="match status" value="1"/>
</dbReference>
<reference evidence="1 3" key="1">
    <citation type="journal article" date="2011" name="J. Bacteriol.">
        <title>Draft genome sequence of the thermoalkaliphilic Caldalkalibacillus thermarum strain TA2.A1.</title>
        <authorList>
            <person name="Kalamorz F."/>
            <person name="Keis S."/>
            <person name="McMillan D.G."/>
            <person name="Olsson K."/>
            <person name="Stanton J.A."/>
            <person name="Stockwell P."/>
            <person name="Black M.A."/>
            <person name="Klingeman D.M."/>
            <person name="Land M.L."/>
            <person name="Han C.S."/>
            <person name="Martin S.L."/>
            <person name="Becher S.A."/>
            <person name="Peddie C.J."/>
            <person name="Morgan H.W."/>
            <person name="Matthies D."/>
            <person name="Preiss L."/>
            <person name="Meier T."/>
            <person name="Brown S.D."/>
            <person name="Cook G.M."/>
        </authorList>
    </citation>
    <scope>NUCLEOTIDE SEQUENCE [LARGE SCALE GENOMIC DNA]</scope>
    <source>
        <strain evidence="1 3">TA2.A1</strain>
    </source>
</reference>
<dbReference type="SUPFAM" id="SSF101697">
    <property type="entry name" value="Hypothetical protein YfhH"/>
    <property type="match status" value="1"/>
</dbReference>
<dbReference type="KEGG" id="cthu:HUR95_04875"/>
<evidence type="ECO:0000313" key="3">
    <source>
        <dbReference type="Proteomes" id="UP000010716"/>
    </source>
</evidence>
<gene>
    <name evidence="1" type="ORF">CathTA2_1001</name>
    <name evidence="2" type="ORF">HUR95_04875</name>
</gene>
<reference evidence="2" key="3">
    <citation type="submission" date="2021-08" db="EMBL/GenBank/DDBJ databases">
        <authorList>
            <person name="de Jong S."/>
            <person name="van den Broek M."/>
            <person name="Merkel A."/>
            <person name="de la Torre Cortes P."/>
            <person name="Kalamorz F."/>
            <person name="Cook G."/>
            <person name="van Loosdrecht M."/>
            <person name="McMillan D."/>
        </authorList>
    </citation>
    <scope>NUCLEOTIDE SEQUENCE</scope>
    <source>
        <strain evidence="2">TA2.A1</strain>
    </source>
</reference>
<reference evidence="2 4" key="2">
    <citation type="journal article" date="2020" name="Extremophiles">
        <title>Genomic analysis of Caldalkalibacillus thermarum TA2.A1 reveals aerobic alkaliphilic metabolism and evolutionary hallmarks linking alkaliphilic bacteria and plant life.</title>
        <authorList>
            <person name="de Jong S.I."/>
            <person name="van den Broek M.A."/>
            <person name="Merkel A.Y."/>
            <person name="de la Torre Cortes P."/>
            <person name="Kalamorz F."/>
            <person name="Cook G.M."/>
            <person name="van Loosdrecht M.C.M."/>
            <person name="McMillan D.G.G."/>
        </authorList>
    </citation>
    <scope>NUCLEOTIDE SEQUENCE [LARGE SCALE GENOMIC DNA]</scope>
    <source>
        <strain evidence="2 4">TA2.A1</strain>
    </source>
</reference>
<dbReference type="Proteomes" id="UP000010716">
    <property type="component" value="Unassembled WGS sequence"/>
</dbReference>
<dbReference type="AlphaFoldDB" id="F5L5D8"/>
<dbReference type="EMBL" id="CP082237">
    <property type="protein sequence ID" value="QZT34675.1"/>
    <property type="molecule type" value="Genomic_DNA"/>
</dbReference>
<dbReference type="Proteomes" id="UP000825179">
    <property type="component" value="Chromosome"/>
</dbReference>
<dbReference type="EMBL" id="AFCE01000105">
    <property type="protein sequence ID" value="EGL83437.1"/>
    <property type="molecule type" value="Genomic_DNA"/>
</dbReference>
<name>F5L5D8_CALTT</name>
<dbReference type="RefSeq" id="WP_007503701.1">
    <property type="nucleotide sequence ID" value="NZ_AFCE01000105.1"/>
</dbReference>
<keyword evidence="4" id="KW-1185">Reference proteome</keyword>
<dbReference type="Gene3D" id="1.10.287.880">
    <property type="entry name" value="Hypothetical protein YfhH domain"/>
    <property type="match status" value="1"/>
</dbReference>
<dbReference type="Pfam" id="PF08838">
    <property type="entry name" value="DUF1811"/>
    <property type="match status" value="1"/>
</dbReference>